<dbReference type="STRING" id="97972.A0A2V1DV76"/>
<evidence type="ECO:0000313" key="5">
    <source>
        <dbReference type="EMBL" id="PVI02248.1"/>
    </source>
</evidence>
<name>A0A2V1DV76_9PLEO</name>
<evidence type="ECO:0000256" key="3">
    <source>
        <dbReference type="ARBA" id="ARBA00023002"/>
    </source>
</evidence>
<dbReference type="InterPro" id="IPR020904">
    <property type="entry name" value="Sc_DH/Rdtase_CS"/>
</dbReference>
<evidence type="ECO:0000256" key="1">
    <source>
        <dbReference type="ARBA" id="ARBA00006484"/>
    </source>
</evidence>
<dbReference type="EMBL" id="KZ805345">
    <property type="protein sequence ID" value="PVI02248.1"/>
    <property type="molecule type" value="Genomic_DNA"/>
</dbReference>
<dbReference type="Pfam" id="PF00106">
    <property type="entry name" value="adh_short"/>
    <property type="match status" value="1"/>
</dbReference>
<keyword evidence="2" id="KW-0521">NADP</keyword>
<dbReference type="PANTHER" id="PTHR43180:SF86">
    <property type="entry name" value="DEHYDROGENASE, PUTATIVE (AFU_ORTHOLOGUE AFUA_3G00290)-RELATED"/>
    <property type="match status" value="1"/>
</dbReference>
<dbReference type="InterPro" id="IPR036291">
    <property type="entry name" value="NAD(P)-bd_dom_sf"/>
</dbReference>
<dbReference type="PROSITE" id="PS00061">
    <property type="entry name" value="ADH_SHORT"/>
    <property type="match status" value="1"/>
</dbReference>
<dbReference type="InterPro" id="IPR002347">
    <property type="entry name" value="SDR_fam"/>
</dbReference>
<sequence>MVHVKFNPELLGTLKDKVVVLTGGATGIGRAAVIQFAEAGSKVVYGDLHNPPLPSSLPPSLTQNIQYQHCDTTSYASLLSLFAYAHTTFSRIDIVVANAGVGNPKSIFAPTADINEEPSLREIDVNLKGVIFTTRIGLFYLRKNGGEGGDMVLVSSIAGFKESEELPVYSASKHGVLGLMRGLHTEVVKEGVRINVICPWMTKTQMVKGIEDGWAKLKLPENTPEDVARSFLVCASAERSTDGTKHEGARSPFAGKILWIGGGEAYEIEDAIQELEPKWLGEENSRVLKIGQEFLASGGTSWNAEK</sequence>
<evidence type="ECO:0000256" key="2">
    <source>
        <dbReference type="ARBA" id="ARBA00022857"/>
    </source>
</evidence>
<accession>A0A2V1DV76</accession>
<reference evidence="5 6" key="1">
    <citation type="journal article" date="2018" name="Sci. Rep.">
        <title>Comparative genomics provides insights into the lifestyle and reveals functional heterogeneity of dark septate endophytic fungi.</title>
        <authorList>
            <person name="Knapp D.G."/>
            <person name="Nemeth J.B."/>
            <person name="Barry K."/>
            <person name="Hainaut M."/>
            <person name="Henrissat B."/>
            <person name="Johnson J."/>
            <person name="Kuo A."/>
            <person name="Lim J.H.P."/>
            <person name="Lipzen A."/>
            <person name="Nolan M."/>
            <person name="Ohm R.A."/>
            <person name="Tamas L."/>
            <person name="Grigoriev I.V."/>
            <person name="Spatafora J.W."/>
            <person name="Nagy L.G."/>
            <person name="Kovacs G.M."/>
        </authorList>
    </citation>
    <scope>NUCLEOTIDE SEQUENCE [LARGE SCALE GENOMIC DNA]</scope>
    <source>
        <strain evidence="5 6">DSE2036</strain>
    </source>
</reference>
<keyword evidence="6" id="KW-1185">Reference proteome</keyword>
<organism evidence="5 6">
    <name type="scientific">Periconia macrospinosa</name>
    <dbReference type="NCBI Taxonomy" id="97972"/>
    <lineage>
        <taxon>Eukaryota</taxon>
        <taxon>Fungi</taxon>
        <taxon>Dikarya</taxon>
        <taxon>Ascomycota</taxon>
        <taxon>Pezizomycotina</taxon>
        <taxon>Dothideomycetes</taxon>
        <taxon>Pleosporomycetidae</taxon>
        <taxon>Pleosporales</taxon>
        <taxon>Massarineae</taxon>
        <taxon>Periconiaceae</taxon>
        <taxon>Periconia</taxon>
    </lineage>
</organism>
<dbReference type="GO" id="GO:0016491">
    <property type="term" value="F:oxidoreductase activity"/>
    <property type="evidence" value="ECO:0007669"/>
    <property type="project" value="UniProtKB-KW"/>
</dbReference>
<protein>
    <submittedName>
        <fullName evidence="5">Putative estradiol 17 beta-dehydrogenase</fullName>
    </submittedName>
</protein>
<dbReference type="PRINTS" id="PR00081">
    <property type="entry name" value="GDHRDH"/>
</dbReference>
<evidence type="ECO:0000256" key="4">
    <source>
        <dbReference type="RuleBase" id="RU000363"/>
    </source>
</evidence>
<dbReference type="PRINTS" id="PR00080">
    <property type="entry name" value="SDRFAMILY"/>
</dbReference>
<gene>
    <name evidence="5" type="ORF">DM02DRAFT_702411</name>
</gene>
<dbReference type="OrthoDB" id="37659at2759"/>
<dbReference type="Gene3D" id="3.40.50.720">
    <property type="entry name" value="NAD(P)-binding Rossmann-like Domain"/>
    <property type="match status" value="1"/>
</dbReference>
<comment type="similarity">
    <text evidence="1 4">Belongs to the short-chain dehydrogenases/reductases (SDR) family.</text>
</comment>
<dbReference type="AlphaFoldDB" id="A0A2V1DV76"/>
<dbReference type="Proteomes" id="UP000244855">
    <property type="component" value="Unassembled WGS sequence"/>
</dbReference>
<keyword evidence="3" id="KW-0560">Oxidoreductase</keyword>
<evidence type="ECO:0000313" key="6">
    <source>
        <dbReference type="Proteomes" id="UP000244855"/>
    </source>
</evidence>
<dbReference type="SUPFAM" id="SSF51735">
    <property type="entry name" value="NAD(P)-binding Rossmann-fold domains"/>
    <property type="match status" value="1"/>
</dbReference>
<proteinExistence type="inferred from homology"/>
<dbReference type="PANTHER" id="PTHR43180">
    <property type="entry name" value="3-OXOACYL-(ACYL-CARRIER-PROTEIN) REDUCTASE (AFU_ORTHOLOGUE AFUA_6G11210)"/>
    <property type="match status" value="1"/>
</dbReference>